<comment type="caution">
    <text evidence="2">The sequence shown here is derived from an EMBL/GenBank/DDBJ whole genome shotgun (WGS) entry which is preliminary data.</text>
</comment>
<evidence type="ECO:0000313" key="3">
    <source>
        <dbReference type="Proteomes" id="UP000077521"/>
    </source>
</evidence>
<feature type="compositionally biased region" description="Acidic residues" evidence="1">
    <location>
        <begin position="249"/>
        <end position="262"/>
    </location>
</feature>
<name>A0A177TJC8_9BASI</name>
<dbReference type="Proteomes" id="UP000077521">
    <property type="component" value="Unassembled WGS sequence"/>
</dbReference>
<gene>
    <name evidence="2" type="ORF">A4X13_0g2238</name>
</gene>
<sequence>MSRFGQLDDEVTAGGGVSGPIVSASGPKSSTVEKVKEMNEDDMAKIVNWLAHASSSSSVTLVDTRSQLRSALLASPLDFLSAHLHQLPPTLLALIPLSPAERGTEQTIASRRRVYAQRHAPEQLSGFGSKERLGGLWARYSEGNSSVRHVEDDRERRVRRRERDEARRDAAKYSGAGVSISPTANGGVKGKNREVADFESDAGPTDLVGLAAARHPSLGDYFDGADDPRAAAAESHSPQGSDDGHAVVEEEDEEEEDLDEFEASPADGARDRAAPSSTGDIAVSAFERHALSLFVAGTDETLPRALYDLVDFDEQWDALDEDADEAPVRQNNNASMDRQARVGSMRGLTSEDAYFDGDDEDE</sequence>
<dbReference type="AlphaFoldDB" id="A0A177TJC8"/>
<feature type="region of interest" description="Disordered" evidence="1">
    <location>
        <begin position="219"/>
        <end position="276"/>
    </location>
</feature>
<feature type="region of interest" description="Disordered" evidence="1">
    <location>
        <begin position="323"/>
        <end position="362"/>
    </location>
</feature>
<feature type="region of interest" description="Disordered" evidence="1">
    <location>
        <begin position="144"/>
        <end position="191"/>
    </location>
</feature>
<feature type="region of interest" description="Disordered" evidence="1">
    <location>
        <begin position="1"/>
        <end position="30"/>
    </location>
</feature>
<evidence type="ECO:0000256" key="1">
    <source>
        <dbReference type="SAM" id="MobiDB-lite"/>
    </source>
</evidence>
<protein>
    <recommendedName>
        <fullName evidence="4">CCD97-like C-terminal domain-containing protein</fullName>
    </recommendedName>
</protein>
<keyword evidence="3" id="KW-1185">Reference proteome</keyword>
<reference evidence="2" key="1">
    <citation type="submission" date="2016-04" db="EMBL/GenBank/DDBJ databases">
        <authorList>
            <person name="Nguyen H.D."/>
            <person name="Samba Siva P."/>
            <person name="Cullis J."/>
            <person name="Levesque C.A."/>
            <person name="Hambleton S."/>
        </authorList>
    </citation>
    <scope>NUCLEOTIDE SEQUENCE</scope>
    <source>
        <strain evidence="2">DAOMC 236416</strain>
    </source>
</reference>
<feature type="compositionally biased region" description="Acidic residues" evidence="1">
    <location>
        <begin position="353"/>
        <end position="362"/>
    </location>
</feature>
<organism evidence="2 3">
    <name type="scientific">Tilletia indica</name>
    <dbReference type="NCBI Taxonomy" id="43049"/>
    <lineage>
        <taxon>Eukaryota</taxon>
        <taxon>Fungi</taxon>
        <taxon>Dikarya</taxon>
        <taxon>Basidiomycota</taxon>
        <taxon>Ustilaginomycotina</taxon>
        <taxon>Exobasidiomycetes</taxon>
        <taxon>Tilletiales</taxon>
        <taxon>Tilletiaceae</taxon>
        <taxon>Tilletia</taxon>
    </lineage>
</organism>
<reference evidence="2" key="2">
    <citation type="journal article" date="2019" name="IMA Fungus">
        <title>Genome sequencing and comparison of five Tilletia species to identify candidate genes for the detection of regulated species infecting wheat.</title>
        <authorList>
            <person name="Nguyen H.D.T."/>
            <person name="Sultana T."/>
            <person name="Kesanakurti P."/>
            <person name="Hambleton S."/>
        </authorList>
    </citation>
    <scope>NUCLEOTIDE SEQUENCE</scope>
    <source>
        <strain evidence="2">DAOMC 236416</strain>
    </source>
</reference>
<evidence type="ECO:0008006" key="4">
    <source>
        <dbReference type="Google" id="ProtNLM"/>
    </source>
</evidence>
<dbReference type="EMBL" id="LWDF02000102">
    <property type="protein sequence ID" value="KAE8257638.1"/>
    <property type="molecule type" value="Genomic_DNA"/>
</dbReference>
<feature type="compositionally biased region" description="Basic and acidic residues" evidence="1">
    <location>
        <begin position="148"/>
        <end position="171"/>
    </location>
</feature>
<evidence type="ECO:0000313" key="2">
    <source>
        <dbReference type="EMBL" id="KAE8257638.1"/>
    </source>
</evidence>
<accession>A0A177TJC8</accession>
<proteinExistence type="predicted"/>
<dbReference type="OrthoDB" id="3345311at2759"/>